<name>A0A250VT78_STROL</name>
<dbReference type="Proteomes" id="UP000217446">
    <property type="component" value="Unassembled WGS sequence"/>
</dbReference>
<proteinExistence type="predicted"/>
<feature type="coiled-coil region" evidence="1">
    <location>
        <begin position="94"/>
        <end position="121"/>
    </location>
</feature>
<comment type="caution">
    <text evidence="2">The sequence shown here is derived from an EMBL/GenBank/DDBJ whole genome shotgun (WGS) entry which is preliminary data.</text>
</comment>
<reference evidence="3" key="1">
    <citation type="submission" date="2017-05" db="EMBL/GenBank/DDBJ databases">
        <title>Streptomyces olivochromogenes NBRC 3561 whole genome shotgun sequence.</title>
        <authorList>
            <person name="Dohra H."/>
            <person name="Kodani S."/>
        </authorList>
    </citation>
    <scope>NUCLEOTIDE SEQUENCE [LARGE SCALE GENOMIC DNA]</scope>
    <source>
        <strain evidence="3">NBRC 3561</strain>
    </source>
</reference>
<evidence type="ECO:0000313" key="2">
    <source>
        <dbReference type="EMBL" id="GAX57351.1"/>
    </source>
</evidence>
<dbReference type="STRING" id="1963.AQJ27_44735"/>
<evidence type="ECO:0000256" key="1">
    <source>
        <dbReference type="SAM" id="Coils"/>
    </source>
</evidence>
<keyword evidence="1" id="KW-0175">Coiled coil</keyword>
<dbReference type="AlphaFoldDB" id="A0A250VT78"/>
<protein>
    <submittedName>
        <fullName evidence="2">Uncharacterized protein</fullName>
    </submittedName>
</protein>
<gene>
    <name evidence="2" type="ORF">SO3561_08921</name>
</gene>
<evidence type="ECO:0000313" key="3">
    <source>
        <dbReference type="Proteomes" id="UP000217446"/>
    </source>
</evidence>
<keyword evidence="3" id="KW-1185">Reference proteome</keyword>
<sequence>MSESSTQPPEQKAAATLARECTDLAAVVLWCADRVRSVDDSPAVQDAADHLHDLSVRARADMTPITDYWSNPDRASIIRWCAQDIHSMGGDADVERAAEYLDDLALEAQEAHDEAEAQANLDALVPLAESLTACGCTTGSPGMYEGPARDCPLHGKK</sequence>
<accession>A0A250VT78</accession>
<dbReference type="EMBL" id="BDQI01000034">
    <property type="protein sequence ID" value="GAX57351.1"/>
    <property type="molecule type" value="Genomic_DNA"/>
</dbReference>
<organism evidence="2 3">
    <name type="scientific">Streptomyces olivochromogenes</name>
    <dbReference type="NCBI Taxonomy" id="1963"/>
    <lineage>
        <taxon>Bacteria</taxon>
        <taxon>Bacillati</taxon>
        <taxon>Actinomycetota</taxon>
        <taxon>Actinomycetes</taxon>
        <taxon>Kitasatosporales</taxon>
        <taxon>Streptomycetaceae</taxon>
        <taxon>Streptomyces</taxon>
    </lineage>
</organism>
<dbReference type="RefSeq" id="WP_067382855.1">
    <property type="nucleotide sequence ID" value="NZ_BDQI01000034.1"/>
</dbReference>